<evidence type="ECO:0000256" key="1">
    <source>
        <dbReference type="ARBA" id="ARBA00004141"/>
    </source>
</evidence>
<name>A0A9N8WMI1_9GLOM</name>
<accession>A0A9N8WMI1</accession>
<evidence type="ECO:0000256" key="4">
    <source>
        <dbReference type="ARBA" id="ARBA00022989"/>
    </source>
</evidence>
<sequence>MPVEDKKRKAMEVIKFLKLDHVLNDEIGDEGLDSVMSYEVCKMLKYIAEIQNITIVAIVHSPSQKVFKTFDDVLVLNEEGKSEFSGHTKFVIEDFISRNPRGAEEGYNFIHNVAKKFHNLLMIYL</sequence>
<comment type="caution">
    <text evidence="6">The sequence shown here is derived from an EMBL/GenBank/DDBJ whole genome shotgun (WGS) entry which is preliminary data.</text>
</comment>
<evidence type="ECO:0000313" key="7">
    <source>
        <dbReference type="Proteomes" id="UP000789396"/>
    </source>
</evidence>
<reference evidence="6" key="1">
    <citation type="submission" date="2021-06" db="EMBL/GenBank/DDBJ databases">
        <authorList>
            <person name="Kallberg Y."/>
            <person name="Tangrot J."/>
            <person name="Rosling A."/>
        </authorList>
    </citation>
    <scope>NUCLEOTIDE SEQUENCE</scope>
    <source>
        <strain evidence="6">IN212</strain>
    </source>
</reference>
<keyword evidence="5" id="KW-0472">Membrane</keyword>
<proteinExistence type="predicted"/>
<keyword evidence="2" id="KW-0813">Transport</keyword>
<evidence type="ECO:0000256" key="2">
    <source>
        <dbReference type="ARBA" id="ARBA00022448"/>
    </source>
</evidence>
<dbReference type="Proteomes" id="UP000789396">
    <property type="component" value="Unassembled WGS sequence"/>
</dbReference>
<keyword evidence="7" id="KW-1185">Reference proteome</keyword>
<protein>
    <submittedName>
        <fullName evidence="6">3718_t:CDS:1</fullName>
    </submittedName>
</protein>
<evidence type="ECO:0000256" key="3">
    <source>
        <dbReference type="ARBA" id="ARBA00022692"/>
    </source>
</evidence>
<dbReference type="AlphaFoldDB" id="A0A9N8WMI1"/>
<keyword evidence="3" id="KW-0812">Transmembrane</keyword>
<organism evidence="6 7">
    <name type="scientific">Racocetra fulgida</name>
    <dbReference type="NCBI Taxonomy" id="60492"/>
    <lineage>
        <taxon>Eukaryota</taxon>
        <taxon>Fungi</taxon>
        <taxon>Fungi incertae sedis</taxon>
        <taxon>Mucoromycota</taxon>
        <taxon>Glomeromycotina</taxon>
        <taxon>Glomeromycetes</taxon>
        <taxon>Diversisporales</taxon>
        <taxon>Gigasporaceae</taxon>
        <taxon>Racocetra</taxon>
    </lineage>
</organism>
<dbReference type="EMBL" id="CAJVPZ010001541">
    <property type="protein sequence ID" value="CAG8494664.1"/>
    <property type="molecule type" value="Genomic_DNA"/>
</dbReference>
<dbReference type="PANTHER" id="PTHR48041:SF91">
    <property type="entry name" value="ABC TRANSPORTER G FAMILY MEMBER 28"/>
    <property type="match status" value="1"/>
</dbReference>
<dbReference type="GO" id="GO:0016020">
    <property type="term" value="C:membrane"/>
    <property type="evidence" value="ECO:0007669"/>
    <property type="project" value="UniProtKB-SubCell"/>
</dbReference>
<evidence type="ECO:0000256" key="5">
    <source>
        <dbReference type="ARBA" id="ARBA00023136"/>
    </source>
</evidence>
<evidence type="ECO:0000313" key="6">
    <source>
        <dbReference type="EMBL" id="CAG8494664.1"/>
    </source>
</evidence>
<gene>
    <name evidence="6" type="ORF">RFULGI_LOCUS2147</name>
</gene>
<keyword evidence="4" id="KW-1133">Transmembrane helix</keyword>
<dbReference type="InterPro" id="IPR050352">
    <property type="entry name" value="ABCG_transporters"/>
</dbReference>
<comment type="subcellular location">
    <subcellularLocation>
        <location evidence="1">Membrane</location>
        <topology evidence="1">Multi-pass membrane protein</topology>
    </subcellularLocation>
</comment>
<dbReference type="GO" id="GO:0042626">
    <property type="term" value="F:ATPase-coupled transmembrane transporter activity"/>
    <property type="evidence" value="ECO:0007669"/>
    <property type="project" value="TreeGrafter"/>
</dbReference>
<dbReference type="OrthoDB" id="2349503at2759"/>
<dbReference type="PANTHER" id="PTHR48041">
    <property type="entry name" value="ABC TRANSPORTER G FAMILY MEMBER 28"/>
    <property type="match status" value="1"/>
</dbReference>